<feature type="region of interest" description="Disordered" evidence="1">
    <location>
        <begin position="1"/>
        <end position="115"/>
    </location>
</feature>
<dbReference type="EMBL" id="ML739094">
    <property type="protein sequence ID" value="KAE8353581.1"/>
    <property type="molecule type" value="Genomic_DNA"/>
</dbReference>
<organism evidence="2 3">
    <name type="scientific">Aspergillus coremiiformis</name>
    <dbReference type="NCBI Taxonomy" id="138285"/>
    <lineage>
        <taxon>Eukaryota</taxon>
        <taxon>Fungi</taxon>
        <taxon>Dikarya</taxon>
        <taxon>Ascomycota</taxon>
        <taxon>Pezizomycotina</taxon>
        <taxon>Eurotiomycetes</taxon>
        <taxon>Eurotiomycetidae</taxon>
        <taxon>Eurotiales</taxon>
        <taxon>Aspergillaceae</taxon>
        <taxon>Aspergillus</taxon>
        <taxon>Aspergillus subgen. Circumdati</taxon>
    </lineage>
</organism>
<feature type="region of interest" description="Disordered" evidence="1">
    <location>
        <begin position="206"/>
        <end position="227"/>
    </location>
</feature>
<dbReference type="Proteomes" id="UP000327118">
    <property type="component" value="Unassembled WGS sequence"/>
</dbReference>
<evidence type="ECO:0000313" key="3">
    <source>
        <dbReference type="Proteomes" id="UP000327118"/>
    </source>
</evidence>
<dbReference type="OrthoDB" id="5279705at2759"/>
<protein>
    <submittedName>
        <fullName evidence="2">Uncharacterized protein</fullName>
    </submittedName>
</protein>
<name>A0A5N6Z7D9_9EURO</name>
<dbReference type="AlphaFoldDB" id="A0A5N6Z7D9"/>
<keyword evidence="3" id="KW-1185">Reference proteome</keyword>
<accession>A0A5N6Z7D9</accession>
<proteinExistence type="predicted"/>
<feature type="compositionally biased region" description="Polar residues" evidence="1">
    <location>
        <begin position="74"/>
        <end position="99"/>
    </location>
</feature>
<evidence type="ECO:0000313" key="2">
    <source>
        <dbReference type="EMBL" id="KAE8353581.1"/>
    </source>
</evidence>
<evidence type="ECO:0000256" key="1">
    <source>
        <dbReference type="SAM" id="MobiDB-lite"/>
    </source>
</evidence>
<feature type="compositionally biased region" description="Pro residues" evidence="1">
    <location>
        <begin position="22"/>
        <end position="31"/>
    </location>
</feature>
<reference evidence="3" key="1">
    <citation type="submission" date="2019-04" db="EMBL/GenBank/DDBJ databases">
        <title>Friends and foes A comparative genomics studyof 23 Aspergillus species from section Flavi.</title>
        <authorList>
            <consortium name="DOE Joint Genome Institute"/>
            <person name="Kjaerbolling I."/>
            <person name="Vesth T."/>
            <person name="Frisvad J.C."/>
            <person name="Nybo J.L."/>
            <person name="Theobald S."/>
            <person name="Kildgaard S."/>
            <person name="Isbrandt T."/>
            <person name="Kuo A."/>
            <person name="Sato A."/>
            <person name="Lyhne E.K."/>
            <person name="Kogle M.E."/>
            <person name="Wiebenga A."/>
            <person name="Kun R.S."/>
            <person name="Lubbers R.J."/>
            <person name="Makela M.R."/>
            <person name="Barry K."/>
            <person name="Chovatia M."/>
            <person name="Clum A."/>
            <person name="Daum C."/>
            <person name="Haridas S."/>
            <person name="He G."/>
            <person name="LaButti K."/>
            <person name="Lipzen A."/>
            <person name="Mondo S."/>
            <person name="Riley R."/>
            <person name="Salamov A."/>
            <person name="Simmons B.A."/>
            <person name="Magnuson J.K."/>
            <person name="Henrissat B."/>
            <person name="Mortensen U.H."/>
            <person name="Larsen T.O."/>
            <person name="Devries R.P."/>
            <person name="Grigoriev I.V."/>
            <person name="Machida M."/>
            <person name="Baker S.E."/>
            <person name="Andersen M.R."/>
        </authorList>
    </citation>
    <scope>NUCLEOTIDE SEQUENCE [LARGE SCALE GENOMIC DNA]</scope>
    <source>
        <strain evidence="3">CBS 553.77</strain>
    </source>
</reference>
<gene>
    <name evidence="2" type="ORF">BDV28DRAFT_156927</name>
</gene>
<sequence length="253" mass="27847">MFAAAPPVQQFSLPQHATTPTRPSPHPPRNPARPMAPFHSSPTGNQPNTPIPSGKETGHIFFGSPVSPSPSRDPGTSSRAKTSPTYAQRYASTISNPLNNAPRTSTASSSPSAREARRNVFFNRIRQGRDEARFANRGEQLVLMEHVAEQKKWGESMRRTTDGILQGYLRDLERGVDDSLDEADIRALDEYLLQEQAVERELRESLVGEMSSAQDGGKISRDSGSSFSDEEYEDLFVDLADHSALSQDMDMSG</sequence>
<feature type="compositionally biased region" description="Low complexity" evidence="1">
    <location>
        <begin position="101"/>
        <end position="113"/>
    </location>
</feature>